<keyword evidence="1" id="KW-0812">Transmembrane</keyword>
<feature type="transmembrane region" description="Helical" evidence="1">
    <location>
        <begin position="7"/>
        <end position="27"/>
    </location>
</feature>
<dbReference type="EMBL" id="CP017634">
    <property type="protein sequence ID" value="ATW27845.1"/>
    <property type="molecule type" value="Genomic_DNA"/>
</dbReference>
<dbReference type="RefSeq" id="WP_148137230.1">
    <property type="nucleotide sequence ID" value="NZ_CP017634.1"/>
</dbReference>
<gene>
    <name evidence="2" type="ORF">DCMF_26585</name>
</gene>
<sequence>MRRYLIAYGLLWVFLYCLHGLYLGSLYGDVIGALYGTAGQGDLKTFWSTLNGWNTIQGVHAHGMGLAILVLLVAGVWEEIYFSPRSKTYLGTLWMIGITLHSVANLLRVIPALVLGDLIVMGCVAASFAGVVRGLLSGAKMQEVGGKGVVR</sequence>
<evidence type="ECO:0000256" key="1">
    <source>
        <dbReference type="SAM" id="Phobius"/>
    </source>
</evidence>
<protein>
    <submittedName>
        <fullName evidence="2">Uncharacterized protein</fullName>
    </submittedName>
</protein>
<keyword evidence="1" id="KW-0472">Membrane</keyword>
<feature type="transmembrane region" description="Helical" evidence="1">
    <location>
        <begin position="59"/>
        <end position="77"/>
    </location>
</feature>
<keyword evidence="1" id="KW-1133">Transmembrane helix</keyword>
<name>A0A3G1L038_FORW1</name>
<proteinExistence type="predicted"/>
<dbReference type="AlphaFoldDB" id="A0A3G1L038"/>
<keyword evidence="3" id="KW-1185">Reference proteome</keyword>
<organism evidence="2 3">
    <name type="scientific">Formimonas warabiya</name>
    <dbReference type="NCBI Taxonomy" id="1761012"/>
    <lineage>
        <taxon>Bacteria</taxon>
        <taxon>Bacillati</taxon>
        <taxon>Bacillota</taxon>
        <taxon>Clostridia</taxon>
        <taxon>Eubacteriales</taxon>
        <taxon>Peptococcaceae</taxon>
        <taxon>Candidatus Formimonas</taxon>
    </lineage>
</organism>
<feature type="transmembrane region" description="Helical" evidence="1">
    <location>
        <begin position="113"/>
        <end position="132"/>
    </location>
</feature>
<reference evidence="2 3" key="1">
    <citation type="submission" date="2016-10" db="EMBL/GenBank/DDBJ databases">
        <title>Complete Genome Sequence of Peptococcaceae strain DCMF.</title>
        <authorList>
            <person name="Edwards R.J."/>
            <person name="Holland S.I."/>
            <person name="Deshpande N.P."/>
            <person name="Wong Y.K."/>
            <person name="Ertan H."/>
            <person name="Manefield M."/>
            <person name="Russell T.L."/>
            <person name="Lee M.J."/>
        </authorList>
    </citation>
    <scope>NUCLEOTIDE SEQUENCE [LARGE SCALE GENOMIC DNA]</scope>
    <source>
        <strain evidence="2 3">DCMF</strain>
    </source>
</reference>
<feature type="transmembrane region" description="Helical" evidence="1">
    <location>
        <begin position="89"/>
        <end position="107"/>
    </location>
</feature>
<accession>A0A3G1L038</accession>
<dbReference type="KEGG" id="fwa:DCMF_26585"/>
<evidence type="ECO:0000313" key="2">
    <source>
        <dbReference type="EMBL" id="ATW27845.1"/>
    </source>
</evidence>
<dbReference type="OrthoDB" id="111691at2"/>
<dbReference type="Proteomes" id="UP000323521">
    <property type="component" value="Chromosome"/>
</dbReference>
<evidence type="ECO:0000313" key="3">
    <source>
        <dbReference type="Proteomes" id="UP000323521"/>
    </source>
</evidence>